<gene>
    <name evidence="1" type="ORF">NBR_LOCUS8637</name>
</gene>
<name>A0A0N4XZL8_NIPBR</name>
<proteinExistence type="predicted"/>
<dbReference type="Proteomes" id="UP000271162">
    <property type="component" value="Unassembled WGS sequence"/>
</dbReference>
<reference evidence="1 2" key="2">
    <citation type="submission" date="2018-11" db="EMBL/GenBank/DDBJ databases">
        <authorList>
            <consortium name="Pathogen Informatics"/>
        </authorList>
    </citation>
    <scope>NUCLEOTIDE SEQUENCE [LARGE SCALE GENOMIC DNA]</scope>
</reference>
<sequence length="180" mass="20291">MGPPTLLSAKAISSKSSSLKERAKSLAADRKKLRRGKRQVIFEEPVDTGSNDEDEFVEEALLRQQLQQLSDGELAALADIVRDEMARSEPQLVAVPQYEIIEIPDEMLDEAEAFPRDRRAVAPIDWAMPEESDEPEYIVVPEEAVIEALNDEQDELELRERIAEIAQILNARATRRALLL</sequence>
<keyword evidence="2" id="KW-1185">Reference proteome</keyword>
<evidence type="ECO:0000313" key="1">
    <source>
        <dbReference type="EMBL" id="VDL72226.1"/>
    </source>
</evidence>
<evidence type="ECO:0000313" key="2">
    <source>
        <dbReference type="Proteomes" id="UP000271162"/>
    </source>
</evidence>
<evidence type="ECO:0000313" key="3">
    <source>
        <dbReference type="WBParaSite" id="NBR_0000863601-mRNA-1"/>
    </source>
</evidence>
<dbReference type="WBParaSite" id="NBR_0000863601-mRNA-1">
    <property type="protein sequence ID" value="NBR_0000863601-mRNA-1"/>
    <property type="gene ID" value="NBR_0000863601"/>
</dbReference>
<protein>
    <submittedName>
        <fullName evidence="3">RNA polymerase II-associated protein 1</fullName>
    </submittedName>
</protein>
<dbReference type="AlphaFoldDB" id="A0A0N4XZL8"/>
<dbReference type="OMA" id="IEYMPRD"/>
<reference evidence="3" key="1">
    <citation type="submission" date="2017-02" db="UniProtKB">
        <authorList>
            <consortium name="WormBaseParasite"/>
        </authorList>
    </citation>
    <scope>IDENTIFICATION</scope>
</reference>
<organism evidence="3">
    <name type="scientific">Nippostrongylus brasiliensis</name>
    <name type="common">Rat hookworm</name>
    <dbReference type="NCBI Taxonomy" id="27835"/>
    <lineage>
        <taxon>Eukaryota</taxon>
        <taxon>Metazoa</taxon>
        <taxon>Ecdysozoa</taxon>
        <taxon>Nematoda</taxon>
        <taxon>Chromadorea</taxon>
        <taxon>Rhabditida</taxon>
        <taxon>Rhabditina</taxon>
        <taxon>Rhabditomorpha</taxon>
        <taxon>Strongyloidea</taxon>
        <taxon>Heligmosomidae</taxon>
        <taxon>Nippostrongylus</taxon>
    </lineage>
</organism>
<dbReference type="EMBL" id="UYSL01020031">
    <property type="protein sequence ID" value="VDL72226.1"/>
    <property type="molecule type" value="Genomic_DNA"/>
</dbReference>
<accession>A0A0N4XZL8</accession>